<comment type="caution">
    <text evidence="11">The sequence shown here is derived from an EMBL/GenBank/DDBJ whole genome shotgun (WGS) entry which is preliminary data.</text>
</comment>
<feature type="transmembrane region" description="Helical" evidence="10">
    <location>
        <begin position="129"/>
        <end position="152"/>
    </location>
</feature>
<evidence type="ECO:0000256" key="3">
    <source>
        <dbReference type="ARBA" id="ARBA00021717"/>
    </source>
</evidence>
<keyword evidence="7 10" id="KW-0472">Membrane</keyword>
<evidence type="ECO:0000256" key="5">
    <source>
        <dbReference type="ARBA" id="ARBA00022692"/>
    </source>
</evidence>
<dbReference type="NCBIfam" id="TIGR01400">
    <property type="entry name" value="fliR"/>
    <property type="match status" value="1"/>
</dbReference>
<dbReference type="PANTHER" id="PTHR30065">
    <property type="entry name" value="FLAGELLAR BIOSYNTHETIC PROTEIN FLIR"/>
    <property type="match status" value="1"/>
</dbReference>
<evidence type="ECO:0000313" key="12">
    <source>
        <dbReference type="Proteomes" id="UP000294772"/>
    </source>
</evidence>
<evidence type="ECO:0000256" key="4">
    <source>
        <dbReference type="ARBA" id="ARBA00022475"/>
    </source>
</evidence>
<dbReference type="EMBL" id="SLXF01000002">
    <property type="protein sequence ID" value="TCP08890.1"/>
    <property type="molecule type" value="Genomic_DNA"/>
</dbReference>
<feature type="transmembrane region" description="Helical" evidence="10">
    <location>
        <begin position="12"/>
        <end position="33"/>
    </location>
</feature>
<keyword evidence="4 10" id="KW-1003">Cell membrane</keyword>
<feature type="transmembrane region" description="Helical" evidence="10">
    <location>
        <begin position="214"/>
        <end position="237"/>
    </location>
</feature>
<keyword evidence="11" id="KW-0969">Cilium</keyword>
<keyword evidence="11" id="KW-0282">Flagellum</keyword>
<comment type="similarity">
    <text evidence="2 10">Belongs to the FliR/MopE/SpaR family.</text>
</comment>
<evidence type="ECO:0000256" key="1">
    <source>
        <dbReference type="ARBA" id="ARBA00002578"/>
    </source>
</evidence>
<protein>
    <recommendedName>
        <fullName evidence="3 9">Flagellar biosynthetic protein FliR</fullName>
    </recommendedName>
</protein>
<sequence>MLTFTEQQLMAWITPVLWPFLRTLALFSSAPVLSLRSIPVRAKIGLAFFVALAAQVSMPAPPAIGFESAGFLAAVVQQLVVGLAIGFAVRLVFAAIEYAGELIGLQMGLGFAAFFDPGSGGQTNAVSRLFGTTVSLLFVVINGHLVLIAAVIESFHAFPVSAEPMAFLHAVQLHTLGAEVFRIGVWIALPIMAMLLFINLILGVITRVAQQMNIFAIGFPITLSVGLVGVLAILPLLEQPFTVALEQMLSRFQ</sequence>
<evidence type="ECO:0000256" key="10">
    <source>
        <dbReference type="RuleBase" id="RU362071"/>
    </source>
</evidence>
<keyword evidence="5 10" id="KW-0812">Transmembrane</keyword>
<feature type="transmembrane region" description="Helical" evidence="10">
    <location>
        <begin position="183"/>
        <end position="202"/>
    </location>
</feature>
<evidence type="ECO:0000256" key="6">
    <source>
        <dbReference type="ARBA" id="ARBA00022989"/>
    </source>
</evidence>
<dbReference type="InterPro" id="IPR006303">
    <property type="entry name" value="FliR"/>
</dbReference>
<feature type="transmembrane region" description="Helical" evidence="10">
    <location>
        <begin position="45"/>
        <end position="64"/>
    </location>
</feature>
<dbReference type="RefSeq" id="WP_132763867.1">
    <property type="nucleotide sequence ID" value="NZ_CALFFA010000050.1"/>
</dbReference>
<dbReference type="PANTHER" id="PTHR30065:SF8">
    <property type="entry name" value="FLAGELLAR BIOSYNTHETIC PROTEIN FLIR"/>
    <property type="match status" value="1"/>
</dbReference>
<dbReference type="Pfam" id="PF01311">
    <property type="entry name" value="Bac_export_1"/>
    <property type="match status" value="1"/>
</dbReference>
<dbReference type="InterPro" id="IPR002010">
    <property type="entry name" value="T3SS_IM_R"/>
</dbReference>
<evidence type="ECO:0000313" key="11">
    <source>
        <dbReference type="EMBL" id="TCP08890.1"/>
    </source>
</evidence>
<dbReference type="GO" id="GO:0009425">
    <property type="term" value="C:bacterial-type flagellum basal body"/>
    <property type="evidence" value="ECO:0007669"/>
    <property type="project" value="UniProtKB-SubCell"/>
</dbReference>
<comment type="function">
    <text evidence="1 10">Role in flagellar biosynthesis.</text>
</comment>
<dbReference type="GO" id="GO:0044780">
    <property type="term" value="P:bacterial-type flagellum assembly"/>
    <property type="evidence" value="ECO:0007669"/>
    <property type="project" value="UniProtKB-UniRule"/>
</dbReference>
<dbReference type="AlphaFoldDB" id="A0AA46HX39"/>
<evidence type="ECO:0000256" key="7">
    <source>
        <dbReference type="ARBA" id="ARBA00023136"/>
    </source>
</evidence>
<reference evidence="11 12" key="1">
    <citation type="submission" date="2019-03" db="EMBL/GenBank/DDBJ databases">
        <title>Genomic Encyclopedia of Type Strains, Phase IV (KMG-IV): sequencing the most valuable type-strain genomes for metagenomic binning, comparative biology and taxonomic classification.</title>
        <authorList>
            <person name="Goeker M."/>
        </authorList>
    </citation>
    <scope>NUCLEOTIDE SEQUENCE [LARGE SCALE GENOMIC DNA]</scope>
    <source>
        <strain evidence="11 12">DSM 15264</strain>
    </source>
</reference>
<proteinExistence type="inferred from homology"/>
<accession>A0AA46HX39</accession>
<dbReference type="GO" id="GO:0005886">
    <property type="term" value="C:plasma membrane"/>
    <property type="evidence" value="ECO:0007669"/>
    <property type="project" value="UniProtKB-SubCell"/>
</dbReference>
<dbReference type="Proteomes" id="UP000294772">
    <property type="component" value="Unassembled WGS sequence"/>
</dbReference>
<gene>
    <name evidence="11" type="ORF">EV676_102400</name>
</gene>
<organism evidence="11 12">
    <name type="scientific">Caldimonas thermodepolymerans</name>
    <dbReference type="NCBI Taxonomy" id="215580"/>
    <lineage>
        <taxon>Bacteria</taxon>
        <taxon>Pseudomonadati</taxon>
        <taxon>Pseudomonadota</taxon>
        <taxon>Betaproteobacteria</taxon>
        <taxon>Burkholderiales</taxon>
        <taxon>Sphaerotilaceae</taxon>
        <taxon>Caldimonas</taxon>
    </lineage>
</organism>
<evidence type="ECO:0000256" key="8">
    <source>
        <dbReference type="ARBA" id="ARBA00023143"/>
    </source>
</evidence>
<keyword evidence="11" id="KW-0966">Cell projection</keyword>
<feature type="transmembrane region" description="Helical" evidence="10">
    <location>
        <begin position="70"/>
        <end position="93"/>
    </location>
</feature>
<keyword evidence="6 10" id="KW-1133">Transmembrane helix</keyword>
<evidence type="ECO:0000256" key="2">
    <source>
        <dbReference type="ARBA" id="ARBA00009772"/>
    </source>
</evidence>
<dbReference type="PRINTS" id="PR00953">
    <property type="entry name" value="TYPE3IMRPROT"/>
</dbReference>
<name>A0AA46HX39_9BURK</name>
<evidence type="ECO:0000256" key="9">
    <source>
        <dbReference type="NCBIfam" id="TIGR01400"/>
    </source>
</evidence>
<comment type="subcellular location">
    <subcellularLocation>
        <location evidence="10">Cell membrane</location>
        <topology evidence="10">Multi-pass membrane protein</topology>
    </subcellularLocation>
    <subcellularLocation>
        <location evidence="10">Bacterial flagellum basal body</location>
    </subcellularLocation>
</comment>
<dbReference type="GO" id="GO:0006605">
    <property type="term" value="P:protein targeting"/>
    <property type="evidence" value="ECO:0007669"/>
    <property type="project" value="UniProtKB-UniRule"/>
</dbReference>
<keyword evidence="8 10" id="KW-0975">Bacterial flagellum</keyword>